<keyword evidence="4 10" id="KW-0831">Ubiquinone biosynthesis</keyword>
<dbReference type="Gene3D" id="3.40.1670.10">
    <property type="entry name" value="UbiD C-terminal domain-like"/>
    <property type="match status" value="1"/>
</dbReference>
<evidence type="ECO:0000259" key="13">
    <source>
        <dbReference type="Pfam" id="PF20696"/>
    </source>
</evidence>
<evidence type="ECO:0000256" key="7">
    <source>
        <dbReference type="ARBA" id="ARBA00023136"/>
    </source>
</evidence>
<dbReference type="InterPro" id="IPR023677">
    <property type="entry name" value="UbiD_bacteria"/>
</dbReference>
<comment type="cofactor">
    <cofactor evidence="10">
        <name>prenylated FMN</name>
        <dbReference type="ChEBI" id="CHEBI:87746"/>
    </cofactor>
    <text evidence="10">Binds 1 prenylated FMN per subunit.</text>
</comment>
<comment type="pathway">
    <text evidence="10">Cofactor biosynthesis; ubiquinone biosynthesis.</text>
</comment>
<evidence type="ECO:0000256" key="8">
    <source>
        <dbReference type="ARBA" id="ARBA00023211"/>
    </source>
</evidence>
<comment type="similarity">
    <text evidence="10">Belongs to the UbiD family.</text>
</comment>
<proteinExistence type="inferred from homology"/>
<evidence type="ECO:0000256" key="9">
    <source>
        <dbReference type="ARBA" id="ARBA00023239"/>
    </source>
</evidence>
<keyword evidence="5 10" id="KW-0479">Metal-binding</keyword>
<dbReference type="NCBIfam" id="NF008175">
    <property type="entry name" value="PRK10922.1"/>
    <property type="match status" value="1"/>
</dbReference>
<evidence type="ECO:0000259" key="11">
    <source>
        <dbReference type="Pfam" id="PF01977"/>
    </source>
</evidence>
<dbReference type="InterPro" id="IPR002830">
    <property type="entry name" value="UbiD"/>
</dbReference>
<evidence type="ECO:0000259" key="12">
    <source>
        <dbReference type="Pfam" id="PF20695"/>
    </source>
</evidence>
<keyword evidence="1 10" id="KW-1003">Cell membrane</keyword>
<dbReference type="Gene3D" id="1.20.5.570">
    <property type="entry name" value="Single helix bin"/>
    <property type="match status" value="1"/>
</dbReference>
<dbReference type="PANTHER" id="PTHR30108:SF17">
    <property type="entry name" value="FERULIC ACID DECARBOXYLASE 1"/>
    <property type="match status" value="1"/>
</dbReference>
<keyword evidence="3 10" id="KW-0288">FMN</keyword>
<feature type="binding site" evidence="10">
    <location>
        <begin position="195"/>
        <end position="197"/>
    </location>
    <ligand>
        <name>prenylated FMN</name>
        <dbReference type="ChEBI" id="CHEBI:87746"/>
    </ligand>
</feature>
<comment type="subcellular location">
    <subcellularLocation>
        <location evidence="10">Cell membrane</location>
        <topology evidence="10">Peripheral membrane protein</topology>
    </subcellularLocation>
</comment>
<evidence type="ECO:0000256" key="2">
    <source>
        <dbReference type="ARBA" id="ARBA00022630"/>
    </source>
</evidence>
<dbReference type="SUPFAM" id="SSF50475">
    <property type="entry name" value="FMN-binding split barrel"/>
    <property type="match status" value="1"/>
</dbReference>
<organism evidence="14 15">
    <name type="scientific">Uliginosibacterium silvisoli</name>
    <dbReference type="NCBI Taxonomy" id="3114758"/>
    <lineage>
        <taxon>Bacteria</taxon>
        <taxon>Pseudomonadati</taxon>
        <taxon>Pseudomonadota</taxon>
        <taxon>Betaproteobacteria</taxon>
        <taxon>Rhodocyclales</taxon>
        <taxon>Zoogloeaceae</taxon>
        <taxon>Uliginosibacterium</taxon>
    </lineage>
</organism>
<evidence type="ECO:0000313" key="14">
    <source>
        <dbReference type="EMBL" id="MEC5385629.1"/>
    </source>
</evidence>
<dbReference type="SUPFAM" id="SSF143968">
    <property type="entry name" value="UbiD C-terminal domain-like"/>
    <property type="match status" value="1"/>
</dbReference>
<feature type="binding site" evidence="10">
    <location>
        <position position="178"/>
    </location>
    <ligand>
        <name>Mn(2+)</name>
        <dbReference type="ChEBI" id="CHEBI:29035"/>
    </ligand>
</feature>
<evidence type="ECO:0000256" key="3">
    <source>
        <dbReference type="ARBA" id="ARBA00022643"/>
    </source>
</evidence>
<dbReference type="Pfam" id="PF01977">
    <property type="entry name" value="UbiD"/>
    <property type="match status" value="1"/>
</dbReference>
<sequence>MKSRDLREFIAQLEARGELKRISVPVDTHLEMTEIADRVLRAGGPALLFERPHTQGVAHSMPVLANLFGTPQRVAYGMGEEGDWQTALREVGKLLAFLKEPEPPKGLKDAWEKWPVLKQVMNMSPKELRSGPCQEVVWEGDEVDLARLPIQHCWPGDVAPLITWGLVVTRGPEKTRQNLGIYRQQVLGKNKVIMRWLAHRGGALDFRDYQQAHPGQPFPVAVVLGCDPATILGAVTPVPDSLSEYQFAGLLRGSKTELVTCIGSDLQVPASAEIVLEGVIHPGEMALEGPYGDHTGYYNEQAEFPVFTIERITMRRDPIYHSTYTGKPPDEPAMLGLALNEVFVPLLQKQFPEIRDFYLPPEGCSYRIAVVSMKKAYPGHAKRVMFGIWSFLRQFMYTKFIIVVDDDIDVRDWKEVIWALTTRVDATRDTTLADNTPIDYLDFASPVAGLGSKMGIDATNKWPGETQREWGTAIVMDESVKTRVDEMWASLGLE</sequence>
<dbReference type="InterPro" id="IPR048304">
    <property type="entry name" value="UbiD_Rift_dom"/>
</dbReference>
<keyword evidence="9 10" id="KW-0456">Lyase</keyword>
<evidence type="ECO:0000256" key="1">
    <source>
        <dbReference type="ARBA" id="ARBA00022475"/>
    </source>
</evidence>
<evidence type="ECO:0000313" key="15">
    <source>
        <dbReference type="Proteomes" id="UP001331561"/>
    </source>
</evidence>
<feature type="domain" description="3-octaprenyl-4-hydroxybenzoate carboxy-lyase-like C-terminal" evidence="13">
    <location>
        <begin position="334"/>
        <end position="458"/>
    </location>
</feature>
<evidence type="ECO:0000256" key="4">
    <source>
        <dbReference type="ARBA" id="ARBA00022688"/>
    </source>
</evidence>
<dbReference type="InterPro" id="IPR049381">
    <property type="entry name" value="UbiD-like_C"/>
</dbReference>
<protein>
    <recommendedName>
        <fullName evidence="10">3-octaprenyl-4-hydroxybenzoate carboxy-lyase</fullName>
        <ecNumber evidence="10">4.1.1.98</ecNumber>
    </recommendedName>
    <alternativeName>
        <fullName evidence="10">Polyprenyl p-hydroxybenzoate decarboxylase</fullName>
    </alternativeName>
</protein>
<feature type="binding site" evidence="10">
    <location>
        <begin position="181"/>
        <end position="183"/>
    </location>
    <ligand>
        <name>prenylated FMN</name>
        <dbReference type="ChEBI" id="CHEBI:87746"/>
    </ligand>
</feature>
<comment type="caution">
    <text evidence="14">The sequence shown here is derived from an EMBL/GenBank/DDBJ whole genome shotgun (WGS) entry which is preliminary data.</text>
</comment>
<name>A0ABU6K112_9RHOO</name>
<keyword evidence="8 10" id="KW-0464">Manganese</keyword>
<keyword evidence="6 10" id="KW-0210">Decarboxylase</keyword>
<evidence type="ECO:0000256" key="5">
    <source>
        <dbReference type="ARBA" id="ARBA00022723"/>
    </source>
</evidence>
<feature type="domain" description="3-octaprenyl-4-hydroxybenzoate carboxy-lyase-like N-terminal" evidence="12">
    <location>
        <begin position="10"/>
        <end position="93"/>
    </location>
</feature>
<keyword evidence="2 10" id="KW-0285">Flavoprotein</keyword>
<feature type="domain" description="3-octaprenyl-4-hydroxybenzoate carboxy-lyase-like Rift-related" evidence="11">
    <location>
        <begin position="129"/>
        <end position="328"/>
    </location>
</feature>
<comment type="cofactor">
    <cofactor evidence="10">
        <name>Mn(2+)</name>
        <dbReference type="ChEBI" id="CHEBI:29035"/>
    </cofactor>
</comment>
<feature type="active site" description="Proton donor" evidence="10">
    <location>
        <position position="293"/>
    </location>
</feature>
<dbReference type="HAMAP" id="MF_01636">
    <property type="entry name" value="UbiD"/>
    <property type="match status" value="1"/>
</dbReference>
<dbReference type="RefSeq" id="WP_327598580.1">
    <property type="nucleotide sequence ID" value="NZ_JAYXHS010000001.1"/>
</dbReference>
<dbReference type="GO" id="GO:0008694">
    <property type="term" value="F:4-hydroxy-3-polyprenylbenzoate decarboxylase activity"/>
    <property type="evidence" value="ECO:0007669"/>
    <property type="project" value="UniProtKB-EC"/>
</dbReference>
<dbReference type="PANTHER" id="PTHR30108">
    <property type="entry name" value="3-OCTAPRENYL-4-HYDROXYBENZOATE CARBOXY-LYASE-RELATED"/>
    <property type="match status" value="1"/>
</dbReference>
<dbReference type="EMBL" id="JAYXHS010000001">
    <property type="protein sequence ID" value="MEC5385629.1"/>
    <property type="molecule type" value="Genomic_DNA"/>
</dbReference>
<feature type="binding site" evidence="10">
    <location>
        <position position="244"/>
    </location>
    <ligand>
        <name>Mn(2+)</name>
        <dbReference type="ChEBI" id="CHEBI:29035"/>
    </ligand>
</feature>
<reference evidence="14 15" key="1">
    <citation type="submission" date="2024-01" db="EMBL/GenBank/DDBJ databases">
        <title>Uliginosibacterium soil sp. nov.</title>
        <authorList>
            <person name="Lv Y."/>
        </authorList>
    </citation>
    <scope>NUCLEOTIDE SEQUENCE [LARGE SCALE GENOMIC DNA]</scope>
    <source>
        <strain evidence="14 15">H3</strain>
    </source>
</reference>
<keyword evidence="7 10" id="KW-0472">Membrane</keyword>
<dbReference type="Proteomes" id="UP001331561">
    <property type="component" value="Unassembled WGS sequence"/>
</dbReference>
<dbReference type="Pfam" id="PF20695">
    <property type="entry name" value="UbiD_N"/>
    <property type="match status" value="1"/>
</dbReference>
<dbReference type="InterPro" id="IPR049383">
    <property type="entry name" value="UbiD-like_N"/>
</dbReference>
<comment type="catalytic activity">
    <reaction evidence="10">
        <text>a 4-hydroxy-3-(all-trans-polyprenyl)benzoate + H(+) = a 2-(all-trans-polyprenyl)phenol + CO2</text>
        <dbReference type="Rhea" id="RHEA:41680"/>
        <dbReference type="Rhea" id="RHEA-COMP:9514"/>
        <dbReference type="Rhea" id="RHEA-COMP:9516"/>
        <dbReference type="ChEBI" id="CHEBI:1269"/>
        <dbReference type="ChEBI" id="CHEBI:15378"/>
        <dbReference type="ChEBI" id="CHEBI:16526"/>
        <dbReference type="ChEBI" id="CHEBI:78396"/>
        <dbReference type="EC" id="4.1.1.98"/>
    </reaction>
</comment>
<comment type="subunit">
    <text evidence="10">Homohexamer.</text>
</comment>
<dbReference type="Pfam" id="PF20696">
    <property type="entry name" value="UbiD_C"/>
    <property type="match status" value="1"/>
</dbReference>
<accession>A0ABU6K112</accession>
<comment type="function">
    <text evidence="10">Catalyzes the decarboxylation of 3-octaprenyl-4-hydroxy benzoate to 2-octaprenylphenol, an intermediate step in ubiquinone biosynthesis.</text>
</comment>
<evidence type="ECO:0000256" key="6">
    <source>
        <dbReference type="ARBA" id="ARBA00022793"/>
    </source>
</evidence>
<dbReference type="EC" id="4.1.1.98" evidence="10"/>
<evidence type="ECO:0000256" key="10">
    <source>
        <dbReference type="HAMAP-Rule" id="MF_01636"/>
    </source>
</evidence>
<dbReference type="NCBIfam" id="TIGR00148">
    <property type="entry name" value="UbiD family decarboxylase"/>
    <property type="match status" value="1"/>
</dbReference>
<keyword evidence="15" id="KW-1185">Reference proteome</keyword>
<gene>
    <name evidence="10 14" type="primary">ubiD</name>
    <name evidence="14" type="ORF">VVD49_07825</name>
</gene>
<feature type="binding site" evidence="10">
    <location>
        <begin position="200"/>
        <end position="201"/>
    </location>
    <ligand>
        <name>prenylated FMN</name>
        <dbReference type="ChEBI" id="CHEBI:87746"/>
    </ligand>
</feature>